<comment type="caution">
    <text evidence="1">The sequence shown here is derived from an EMBL/GenBank/DDBJ whole genome shotgun (WGS) entry which is preliminary data.</text>
</comment>
<evidence type="ECO:0000313" key="1">
    <source>
        <dbReference type="EMBL" id="GAH99651.1"/>
    </source>
</evidence>
<dbReference type="EMBL" id="BARV01001740">
    <property type="protein sequence ID" value="GAH99651.1"/>
    <property type="molecule type" value="Genomic_DNA"/>
</dbReference>
<proteinExistence type="predicted"/>
<organism evidence="1">
    <name type="scientific">marine sediment metagenome</name>
    <dbReference type="NCBI Taxonomy" id="412755"/>
    <lineage>
        <taxon>unclassified sequences</taxon>
        <taxon>metagenomes</taxon>
        <taxon>ecological metagenomes</taxon>
    </lineage>
</organism>
<dbReference type="AlphaFoldDB" id="X1JY73"/>
<feature type="non-terminal residue" evidence="1">
    <location>
        <position position="117"/>
    </location>
</feature>
<accession>X1JY73</accession>
<name>X1JY73_9ZZZZ</name>
<sequence>MRKTIIRPYIESDIESFIIRQRIILNDIAYIIRQFLPKELRGLKNPKGPTHSLNKEMRISEIIDYVEKNKTGFNGLHKVFKKNENWILKMRNQRDGIVHYKSKVVLFETKPEISFAI</sequence>
<gene>
    <name evidence="1" type="ORF">S06H3_04855</name>
</gene>
<protein>
    <submittedName>
        <fullName evidence="1">Uncharacterized protein</fullName>
    </submittedName>
</protein>
<reference evidence="1" key="1">
    <citation type="journal article" date="2014" name="Front. Microbiol.">
        <title>High frequency of phylogenetically diverse reductive dehalogenase-homologous genes in deep subseafloor sedimentary metagenomes.</title>
        <authorList>
            <person name="Kawai M."/>
            <person name="Futagami T."/>
            <person name="Toyoda A."/>
            <person name="Takaki Y."/>
            <person name="Nishi S."/>
            <person name="Hori S."/>
            <person name="Arai W."/>
            <person name="Tsubouchi T."/>
            <person name="Morono Y."/>
            <person name="Uchiyama I."/>
            <person name="Ito T."/>
            <person name="Fujiyama A."/>
            <person name="Inagaki F."/>
            <person name="Takami H."/>
        </authorList>
    </citation>
    <scope>NUCLEOTIDE SEQUENCE</scope>
    <source>
        <strain evidence="1">Expedition CK06-06</strain>
    </source>
</reference>